<protein>
    <recommendedName>
        <fullName evidence="5">Transmembrane protein</fullName>
    </recommendedName>
</protein>
<gene>
    <name evidence="3" type="ORF">PISMIDRAFT_12393</name>
</gene>
<evidence type="ECO:0000313" key="4">
    <source>
        <dbReference type="Proteomes" id="UP000054018"/>
    </source>
</evidence>
<sequence length="549" mass="59236">MGGIPVYRQNSATLDWEVVSSYDSDDCESRSDNMPIAPHGGALMLYDGSQYQRHGHVAHEYREHPGDVRFAQGEPAGGFAISRLSPYPPPGTVVSTSHVVTVPPIDTYNKTRENLQRGRGSPRPVPVMPELHSPLPTPPPPPYVHTPRPSRMSTPVPVPTPVLHHSHTDLYGAPVPPMRYNEYSPVPDGTGYPSRTSPVHEVDRHHCAQSTVFDVSIPAIAVWRSDLKQQASIEIPKKGISYSGWQQQHVGSADSAYPSLFTPGSPSMAVGGGVAATEAAASAVSTPSSTTSSSGASTSDSTDYFFGFIVAFVVLLLLFVSCGFGSRRRSVLLSPLWARNIEADHEDDGIGGGRFFGGNRAGRGQAKPAWQTVPVFWETWLFPQPDERVPSRWKDLQVSIVALVVVALYMVIVLPVVQPISATFVRPASSNDQSKVPSTSPPLPAASDPPTTTALQPRPSVFHLMQPWIASRHLRAHPPELPPQPSLPPPNAIKVAVMISMPSPFTSQQYVQGKGEGSSTLIYPTLDESISGGYEIGLVQLPWTSGEVK</sequence>
<dbReference type="HOGENOM" id="CLU_496161_0_0_1"/>
<name>A0A0C9ZFR8_9AGAM</name>
<keyword evidence="2" id="KW-0472">Membrane</keyword>
<feature type="compositionally biased region" description="Polar residues" evidence="1">
    <location>
        <begin position="428"/>
        <end position="438"/>
    </location>
</feature>
<keyword evidence="4" id="KW-1185">Reference proteome</keyword>
<evidence type="ECO:0008006" key="5">
    <source>
        <dbReference type="Google" id="ProtNLM"/>
    </source>
</evidence>
<evidence type="ECO:0000256" key="2">
    <source>
        <dbReference type="SAM" id="Phobius"/>
    </source>
</evidence>
<dbReference type="EMBL" id="KN833753">
    <property type="protein sequence ID" value="KIK21302.1"/>
    <property type="molecule type" value="Genomic_DNA"/>
</dbReference>
<feature type="transmembrane region" description="Helical" evidence="2">
    <location>
        <begin position="304"/>
        <end position="324"/>
    </location>
</feature>
<keyword evidence="2" id="KW-1133">Transmembrane helix</keyword>
<feature type="transmembrane region" description="Helical" evidence="2">
    <location>
        <begin position="398"/>
        <end position="417"/>
    </location>
</feature>
<feature type="region of interest" description="Disordered" evidence="1">
    <location>
        <begin position="427"/>
        <end position="457"/>
    </location>
</feature>
<organism evidence="3 4">
    <name type="scientific">Pisolithus microcarpus 441</name>
    <dbReference type="NCBI Taxonomy" id="765257"/>
    <lineage>
        <taxon>Eukaryota</taxon>
        <taxon>Fungi</taxon>
        <taxon>Dikarya</taxon>
        <taxon>Basidiomycota</taxon>
        <taxon>Agaricomycotina</taxon>
        <taxon>Agaricomycetes</taxon>
        <taxon>Agaricomycetidae</taxon>
        <taxon>Boletales</taxon>
        <taxon>Sclerodermatineae</taxon>
        <taxon>Pisolithaceae</taxon>
        <taxon>Pisolithus</taxon>
    </lineage>
</organism>
<dbReference type="OrthoDB" id="2667832at2759"/>
<evidence type="ECO:0000256" key="1">
    <source>
        <dbReference type="SAM" id="MobiDB-lite"/>
    </source>
</evidence>
<proteinExistence type="predicted"/>
<dbReference type="AlphaFoldDB" id="A0A0C9ZFR8"/>
<keyword evidence="2" id="KW-0812">Transmembrane</keyword>
<dbReference type="Proteomes" id="UP000054018">
    <property type="component" value="Unassembled WGS sequence"/>
</dbReference>
<reference evidence="3 4" key="1">
    <citation type="submission" date="2014-04" db="EMBL/GenBank/DDBJ databases">
        <authorList>
            <consortium name="DOE Joint Genome Institute"/>
            <person name="Kuo A."/>
            <person name="Kohler A."/>
            <person name="Costa M.D."/>
            <person name="Nagy L.G."/>
            <person name="Floudas D."/>
            <person name="Copeland A."/>
            <person name="Barry K.W."/>
            <person name="Cichocki N."/>
            <person name="Veneault-Fourrey C."/>
            <person name="LaButti K."/>
            <person name="Lindquist E.A."/>
            <person name="Lipzen A."/>
            <person name="Lundell T."/>
            <person name="Morin E."/>
            <person name="Murat C."/>
            <person name="Sun H."/>
            <person name="Tunlid A."/>
            <person name="Henrissat B."/>
            <person name="Grigoriev I.V."/>
            <person name="Hibbett D.S."/>
            <person name="Martin F."/>
            <person name="Nordberg H.P."/>
            <person name="Cantor M.N."/>
            <person name="Hua S.X."/>
        </authorList>
    </citation>
    <scope>NUCLEOTIDE SEQUENCE [LARGE SCALE GENOMIC DNA]</scope>
    <source>
        <strain evidence="3 4">441</strain>
    </source>
</reference>
<accession>A0A0C9ZFR8</accession>
<reference evidence="4" key="2">
    <citation type="submission" date="2015-01" db="EMBL/GenBank/DDBJ databases">
        <title>Evolutionary Origins and Diversification of the Mycorrhizal Mutualists.</title>
        <authorList>
            <consortium name="DOE Joint Genome Institute"/>
            <consortium name="Mycorrhizal Genomics Consortium"/>
            <person name="Kohler A."/>
            <person name="Kuo A."/>
            <person name="Nagy L.G."/>
            <person name="Floudas D."/>
            <person name="Copeland A."/>
            <person name="Barry K.W."/>
            <person name="Cichocki N."/>
            <person name="Veneault-Fourrey C."/>
            <person name="LaButti K."/>
            <person name="Lindquist E.A."/>
            <person name="Lipzen A."/>
            <person name="Lundell T."/>
            <person name="Morin E."/>
            <person name="Murat C."/>
            <person name="Riley R."/>
            <person name="Ohm R."/>
            <person name="Sun H."/>
            <person name="Tunlid A."/>
            <person name="Henrissat B."/>
            <person name="Grigoriev I.V."/>
            <person name="Hibbett D.S."/>
            <person name="Martin F."/>
        </authorList>
    </citation>
    <scope>NUCLEOTIDE SEQUENCE [LARGE SCALE GENOMIC DNA]</scope>
    <source>
        <strain evidence="4">441</strain>
    </source>
</reference>
<evidence type="ECO:0000313" key="3">
    <source>
        <dbReference type="EMBL" id="KIK21302.1"/>
    </source>
</evidence>
<feature type="region of interest" description="Disordered" evidence="1">
    <location>
        <begin position="112"/>
        <end position="141"/>
    </location>
</feature>